<accession>A0A7R9IIE2</accession>
<dbReference type="PANTHER" id="PTHR47329">
    <property type="entry name" value="OS05G0129900 PROTEIN"/>
    <property type="match status" value="1"/>
</dbReference>
<feature type="domain" description="RNA-polymerase II-associated protein 3-like C-terminal" evidence="1">
    <location>
        <begin position="30"/>
        <end position="121"/>
    </location>
</feature>
<organism evidence="2">
    <name type="scientific">Timema tahoe</name>
    <dbReference type="NCBI Taxonomy" id="61484"/>
    <lineage>
        <taxon>Eukaryota</taxon>
        <taxon>Metazoa</taxon>
        <taxon>Ecdysozoa</taxon>
        <taxon>Arthropoda</taxon>
        <taxon>Hexapoda</taxon>
        <taxon>Insecta</taxon>
        <taxon>Pterygota</taxon>
        <taxon>Neoptera</taxon>
        <taxon>Polyneoptera</taxon>
        <taxon>Phasmatodea</taxon>
        <taxon>Timematodea</taxon>
        <taxon>Timematoidea</taxon>
        <taxon>Timematidae</taxon>
        <taxon>Timema</taxon>
    </lineage>
</organism>
<evidence type="ECO:0000259" key="1">
    <source>
        <dbReference type="Pfam" id="PF13877"/>
    </source>
</evidence>
<dbReference type="Pfam" id="PF13877">
    <property type="entry name" value="RPAP3_C"/>
    <property type="match status" value="1"/>
</dbReference>
<reference evidence="2" key="1">
    <citation type="submission" date="2020-11" db="EMBL/GenBank/DDBJ databases">
        <authorList>
            <person name="Tran Van P."/>
        </authorList>
    </citation>
    <scope>NUCLEOTIDE SEQUENCE</scope>
</reference>
<evidence type="ECO:0000313" key="2">
    <source>
        <dbReference type="EMBL" id="CAD7458972.1"/>
    </source>
</evidence>
<sequence length="158" mass="17976">MKQTRSIVNDLNCSPQMSGVPRLEDSVMSPSSPYEFLKVWESLEDPNLMSHARLLRALKPSDLTIVLGNKLDGNMLNTILTCLKQHFLASREDGQLALQYLQALSRAERFSVVTMFLTDKEAYLVIILRRAYEHQTLAVIRADVFVIINLTCHVNKNQ</sequence>
<dbReference type="InterPro" id="IPR025986">
    <property type="entry name" value="RPAP3-like_C"/>
</dbReference>
<proteinExistence type="predicted"/>
<dbReference type="EMBL" id="OE002581">
    <property type="protein sequence ID" value="CAD7458972.1"/>
    <property type="molecule type" value="Genomic_DNA"/>
</dbReference>
<dbReference type="PANTHER" id="PTHR47329:SF1">
    <property type="entry name" value="OS05G0129900 PROTEIN"/>
    <property type="match status" value="1"/>
</dbReference>
<name>A0A7R9IIE2_9NEOP</name>
<gene>
    <name evidence="2" type="ORF">TTEB3V08_LOCUS6942</name>
</gene>
<dbReference type="AlphaFoldDB" id="A0A7R9IIE2"/>
<protein>
    <recommendedName>
        <fullName evidence="1">RNA-polymerase II-associated protein 3-like C-terminal domain-containing protein</fullName>
    </recommendedName>
</protein>